<protein>
    <submittedName>
        <fullName evidence="5">Uncharacterized protein</fullName>
    </submittedName>
</protein>
<dbReference type="Pfam" id="PF04231">
    <property type="entry name" value="Endonuclease_1"/>
    <property type="match status" value="1"/>
</dbReference>
<evidence type="ECO:0000256" key="3">
    <source>
        <dbReference type="SAM" id="MobiDB-lite"/>
    </source>
</evidence>
<dbReference type="PANTHER" id="PTHR33607">
    <property type="entry name" value="ENDONUCLEASE-1"/>
    <property type="match status" value="1"/>
</dbReference>
<feature type="region of interest" description="Disordered" evidence="3">
    <location>
        <begin position="27"/>
        <end position="63"/>
    </location>
</feature>
<dbReference type="AlphaFoldDB" id="A0A2Z4FP13"/>
<dbReference type="InterPro" id="IPR007346">
    <property type="entry name" value="Endonuclease-I"/>
</dbReference>
<dbReference type="SUPFAM" id="SSF54060">
    <property type="entry name" value="His-Me finger endonucleases"/>
    <property type="match status" value="1"/>
</dbReference>
<keyword evidence="4" id="KW-0732">Signal</keyword>
<dbReference type="KEGG" id="bsed:DN745_15340"/>
<feature type="compositionally biased region" description="Low complexity" evidence="3">
    <location>
        <begin position="187"/>
        <end position="197"/>
    </location>
</feature>
<feature type="region of interest" description="Disordered" evidence="3">
    <location>
        <begin position="180"/>
        <end position="206"/>
    </location>
</feature>
<keyword evidence="1" id="KW-0540">Nuclease</keyword>
<evidence type="ECO:0000256" key="4">
    <source>
        <dbReference type="SAM" id="SignalP"/>
    </source>
</evidence>
<dbReference type="PANTHER" id="PTHR33607:SF2">
    <property type="entry name" value="ENDONUCLEASE-1"/>
    <property type="match status" value="1"/>
</dbReference>
<dbReference type="RefSeq" id="WP_111336174.1">
    <property type="nucleotide sequence ID" value="NZ_CP030032.1"/>
</dbReference>
<dbReference type="EMBL" id="CP030032">
    <property type="protein sequence ID" value="AWV90622.1"/>
    <property type="molecule type" value="Genomic_DNA"/>
</dbReference>
<keyword evidence="6" id="KW-1185">Reference proteome</keyword>
<evidence type="ECO:0000313" key="6">
    <source>
        <dbReference type="Proteomes" id="UP000249799"/>
    </source>
</evidence>
<feature type="signal peptide" evidence="4">
    <location>
        <begin position="1"/>
        <end position="20"/>
    </location>
</feature>
<proteinExistence type="predicted"/>
<dbReference type="Proteomes" id="UP000249799">
    <property type="component" value="Chromosome"/>
</dbReference>
<name>A0A2Z4FP13_9DELT</name>
<gene>
    <name evidence="5" type="ORF">DN745_15340</name>
</gene>
<reference evidence="5 6" key="1">
    <citation type="submission" date="2018-06" db="EMBL/GenBank/DDBJ databases">
        <title>Lujinxingia sediminis gen. nov. sp. nov., a new facultative anaerobic member of the class Deltaproteobacteria, and proposal of Lujinxingaceae fam. nov.</title>
        <authorList>
            <person name="Guo L.-Y."/>
            <person name="Li C.-M."/>
            <person name="Wang S."/>
            <person name="Du Z.-J."/>
        </authorList>
    </citation>
    <scope>NUCLEOTIDE SEQUENCE [LARGE SCALE GENOMIC DNA]</scope>
    <source>
        <strain evidence="5 6">FA350</strain>
    </source>
</reference>
<dbReference type="GO" id="GO:0004518">
    <property type="term" value="F:nuclease activity"/>
    <property type="evidence" value="ECO:0007669"/>
    <property type="project" value="UniProtKB-KW"/>
</dbReference>
<evidence type="ECO:0000313" key="5">
    <source>
        <dbReference type="EMBL" id="AWV90622.1"/>
    </source>
</evidence>
<accession>A0A2Z4FP13</accession>
<sequence>MRRFSQQFFVVLFLSLAVSACGVDSDHREATSAPQEGTNTGGSSGKSDNADAESNPEGVPDVIHTSGAHFEGVVAANASLSLRLIADEGDTVVMWFRPRGDEAWSPRLTMYRPGKTRALVYSSPGSGEDAHIPYQKDRLESGWEFYDGGEYRLELANQSDVEAAFEFVLECLAGPCKGVDPGESDAGGDSSPDSGEAVATESPYDDLSEDDLRRALKATHHSHRSLNYDGARDFIFEYDMAHVGADDEIECAYTGRRAFVSGRRDAQSRHDYNTEHTWPQSRGASGVAKSDIHHLFVVDAMSNSKRSSYYFDDVVDVDWSEGGSKLGANAAGEIRFEPRDEHKGNVARAMLYFSVVYDYSMRADEEAAMRAWHVLDPVDDAERARNDAVEEAQKNRNFFIDWPHLVEKISDY</sequence>
<dbReference type="InterPro" id="IPR044925">
    <property type="entry name" value="His-Me_finger_sf"/>
</dbReference>
<feature type="chain" id="PRO_5043983070" evidence="4">
    <location>
        <begin position="21"/>
        <end position="412"/>
    </location>
</feature>
<evidence type="ECO:0000256" key="1">
    <source>
        <dbReference type="ARBA" id="ARBA00022722"/>
    </source>
</evidence>
<dbReference type="PROSITE" id="PS51257">
    <property type="entry name" value="PROKAR_LIPOPROTEIN"/>
    <property type="match status" value="1"/>
</dbReference>
<dbReference type="OrthoDB" id="5526509at2"/>
<organism evidence="5 6">
    <name type="scientific">Bradymonas sediminis</name>
    <dbReference type="NCBI Taxonomy" id="1548548"/>
    <lineage>
        <taxon>Bacteria</taxon>
        <taxon>Deltaproteobacteria</taxon>
        <taxon>Bradymonadales</taxon>
        <taxon>Bradymonadaceae</taxon>
        <taxon>Bradymonas</taxon>
    </lineage>
</organism>
<evidence type="ECO:0000256" key="2">
    <source>
        <dbReference type="ARBA" id="ARBA00022801"/>
    </source>
</evidence>
<dbReference type="GO" id="GO:0016787">
    <property type="term" value="F:hydrolase activity"/>
    <property type="evidence" value="ECO:0007669"/>
    <property type="project" value="UniProtKB-KW"/>
</dbReference>
<keyword evidence="2" id="KW-0378">Hydrolase</keyword>